<dbReference type="GO" id="GO:0052621">
    <property type="term" value="F:diguanylate cyclase activity"/>
    <property type="evidence" value="ECO:0007669"/>
    <property type="project" value="TreeGrafter"/>
</dbReference>
<evidence type="ECO:0000313" key="3">
    <source>
        <dbReference type="Proteomes" id="UP000248057"/>
    </source>
</evidence>
<dbReference type="InterPro" id="IPR050469">
    <property type="entry name" value="Diguanylate_Cyclase"/>
</dbReference>
<dbReference type="PROSITE" id="PS50887">
    <property type="entry name" value="GGDEF"/>
    <property type="match status" value="1"/>
</dbReference>
<dbReference type="InterPro" id="IPR000160">
    <property type="entry name" value="GGDEF_dom"/>
</dbReference>
<dbReference type="SUPFAM" id="SSF55073">
    <property type="entry name" value="Nucleotide cyclase"/>
    <property type="match status" value="1"/>
</dbReference>
<dbReference type="InterPro" id="IPR043128">
    <property type="entry name" value="Rev_trsase/Diguanyl_cyclase"/>
</dbReference>
<gene>
    <name evidence="2" type="ORF">DFR60_12838</name>
</gene>
<organism evidence="2 3">
    <name type="scientific">Hungatella effluvii</name>
    <dbReference type="NCBI Taxonomy" id="1096246"/>
    <lineage>
        <taxon>Bacteria</taxon>
        <taxon>Bacillati</taxon>
        <taxon>Bacillota</taxon>
        <taxon>Clostridia</taxon>
        <taxon>Lachnospirales</taxon>
        <taxon>Lachnospiraceae</taxon>
        <taxon>Hungatella</taxon>
    </lineage>
</organism>
<keyword evidence="3" id="KW-1185">Reference proteome</keyword>
<evidence type="ECO:0000259" key="1">
    <source>
        <dbReference type="PROSITE" id="PS50887"/>
    </source>
</evidence>
<accession>A0A2V3XTW6</accession>
<feature type="domain" description="GGDEF" evidence="1">
    <location>
        <begin position="44"/>
        <end position="176"/>
    </location>
</feature>
<evidence type="ECO:0000313" key="2">
    <source>
        <dbReference type="EMBL" id="PXX44316.1"/>
    </source>
</evidence>
<dbReference type="InterPro" id="IPR029787">
    <property type="entry name" value="Nucleotide_cyclase"/>
</dbReference>
<dbReference type="AlphaFoldDB" id="A0A2V3XTW6"/>
<dbReference type="Proteomes" id="UP000248057">
    <property type="component" value="Unassembled WGS sequence"/>
</dbReference>
<protein>
    <submittedName>
        <fullName evidence="2">Diguanylate cyclase (GGDEF)-like protein</fullName>
    </submittedName>
</protein>
<dbReference type="CDD" id="cd01949">
    <property type="entry name" value="GGDEF"/>
    <property type="match status" value="1"/>
</dbReference>
<dbReference type="Pfam" id="PF00990">
    <property type="entry name" value="GGDEF"/>
    <property type="match status" value="1"/>
</dbReference>
<dbReference type="PANTHER" id="PTHR45138:SF9">
    <property type="entry name" value="DIGUANYLATE CYCLASE DGCM-RELATED"/>
    <property type="match status" value="1"/>
</dbReference>
<dbReference type="EMBL" id="QJKD01000028">
    <property type="protein sequence ID" value="PXX44316.1"/>
    <property type="molecule type" value="Genomic_DNA"/>
</dbReference>
<dbReference type="GeneID" id="86064950"/>
<dbReference type="PANTHER" id="PTHR45138">
    <property type="entry name" value="REGULATORY COMPONENTS OF SENSORY TRANSDUCTION SYSTEM"/>
    <property type="match status" value="1"/>
</dbReference>
<dbReference type="RefSeq" id="WP_110326574.1">
    <property type="nucleotide sequence ID" value="NZ_QJKD01000028.1"/>
</dbReference>
<name>A0A2V3XTW6_9FIRM</name>
<sequence length="338" mass="39168">MRRMDQLQEENDRLKILVSQDSLTGLLNRGAVEENVGTELRIKNSGAFIMMDIDHFKRINDIYGHLTGDKVLQKLAHAISCLFFKRDIIGRMGGDEFAVFIPGEYRKDMLLSKAESLYSRALQIGKEMGVGNNLKLTMGADQARAGDTFQTLYSRADLALRFGKAESKKYLNFYEESMEHYKTDFQIREELMEAPLDMKYIRRQLKEPVFSRGAYCQDYQTFLSIYHFLERSLDRTGLRVQIILVSLTDAYGSFVKLDEREFLVEQLKKGISSSLRFNDIYTYYTSCQFLVMTPGAAGKDMEVITNRIRGRFRKLVPDRPDVKLFFSFYPLQQTVPKQ</sequence>
<proteinExistence type="predicted"/>
<reference evidence="2 3" key="1">
    <citation type="submission" date="2018-05" db="EMBL/GenBank/DDBJ databases">
        <title>Genomic Encyclopedia of Type Strains, Phase IV (KMG-IV): sequencing the most valuable type-strain genomes for metagenomic binning, comparative biology and taxonomic classification.</title>
        <authorList>
            <person name="Goeker M."/>
        </authorList>
    </citation>
    <scope>NUCLEOTIDE SEQUENCE [LARGE SCALE GENOMIC DNA]</scope>
    <source>
        <strain evidence="2 3">DSM 24995</strain>
    </source>
</reference>
<dbReference type="NCBIfam" id="TIGR00254">
    <property type="entry name" value="GGDEF"/>
    <property type="match status" value="1"/>
</dbReference>
<dbReference type="SMART" id="SM00267">
    <property type="entry name" value="GGDEF"/>
    <property type="match status" value="1"/>
</dbReference>
<dbReference type="Gene3D" id="3.30.70.270">
    <property type="match status" value="1"/>
</dbReference>
<comment type="caution">
    <text evidence="2">The sequence shown here is derived from an EMBL/GenBank/DDBJ whole genome shotgun (WGS) entry which is preliminary data.</text>
</comment>